<comment type="caution">
    <text evidence="2">The sequence shown here is derived from an EMBL/GenBank/DDBJ whole genome shotgun (WGS) entry which is preliminary data.</text>
</comment>
<evidence type="ECO:0000313" key="3">
    <source>
        <dbReference type="Proteomes" id="UP001189429"/>
    </source>
</evidence>
<gene>
    <name evidence="2" type="ORF">PCOR1329_LOCUS69663</name>
</gene>
<reference evidence="2" key="1">
    <citation type="submission" date="2023-10" db="EMBL/GenBank/DDBJ databases">
        <authorList>
            <person name="Chen Y."/>
            <person name="Shah S."/>
            <person name="Dougan E. K."/>
            <person name="Thang M."/>
            <person name="Chan C."/>
        </authorList>
    </citation>
    <scope>NUCLEOTIDE SEQUENCE [LARGE SCALE GENOMIC DNA]</scope>
</reference>
<evidence type="ECO:0000313" key="2">
    <source>
        <dbReference type="EMBL" id="CAK0888996.1"/>
    </source>
</evidence>
<sequence length="374" mass="41919">MCTSDANSRGPISQLQEFVQEEGKLFRMPAKCCVLQWEFGTRMVGSNLEFRATVAFVLAGLPHHVAGVWMPSKKKAQRDAAERAIGLYMASGRGGPVFDVIKQLEKGPSSGRSTPRTEEDGWATPSRSASVSSTPKTAPCVGWATPVRAASSCWADWSDLELDPEDGMQTEVDILRDHCLQKGSPPPVCSRKFDEADGTCQAFVEIKLQGVSHTFSGQRCADEGMAEVDVAKRVLWYLQAPGLEDAFEPDWDFARAVAQEIPEPATTRWAKDNRDDETEVQIAEQVAERKTTVMRVQNRLQQLFAKQIETGSTVWHWSYMRDNRDKQWPARYRAVVRVPLVSQSFSSDWIRGQKEAQIDACEKLLEFLEAQFPK</sequence>
<feature type="compositionally biased region" description="Polar residues" evidence="1">
    <location>
        <begin position="125"/>
        <end position="135"/>
    </location>
</feature>
<accession>A0ABN9WUK3</accession>
<evidence type="ECO:0008006" key="4">
    <source>
        <dbReference type="Google" id="ProtNLM"/>
    </source>
</evidence>
<name>A0ABN9WUK3_9DINO</name>
<keyword evidence="3" id="KW-1185">Reference proteome</keyword>
<dbReference type="Proteomes" id="UP001189429">
    <property type="component" value="Unassembled WGS sequence"/>
</dbReference>
<evidence type="ECO:0000256" key="1">
    <source>
        <dbReference type="SAM" id="MobiDB-lite"/>
    </source>
</evidence>
<dbReference type="EMBL" id="CAUYUJ010019159">
    <property type="protein sequence ID" value="CAK0888996.1"/>
    <property type="molecule type" value="Genomic_DNA"/>
</dbReference>
<proteinExistence type="predicted"/>
<feature type="region of interest" description="Disordered" evidence="1">
    <location>
        <begin position="105"/>
        <end position="135"/>
    </location>
</feature>
<protein>
    <recommendedName>
        <fullName evidence="4">DRBM domain-containing protein</fullName>
    </recommendedName>
</protein>
<organism evidence="2 3">
    <name type="scientific">Prorocentrum cordatum</name>
    <dbReference type="NCBI Taxonomy" id="2364126"/>
    <lineage>
        <taxon>Eukaryota</taxon>
        <taxon>Sar</taxon>
        <taxon>Alveolata</taxon>
        <taxon>Dinophyceae</taxon>
        <taxon>Prorocentrales</taxon>
        <taxon>Prorocentraceae</taxon>
        <taxon>Prorocentrum</taxon>
    </lineage>
</organism>